<dbReference type="EMBL" id="JAYWIO010000007">
    <property type="protein sequence ID" value="KAK7252478.1"/>
    <property type="molecule type" value="Genomic_DNA"/>
</dbReference>
<evidence type="ECO:0000313" key="1">
    <source>
        <dbReference type="EMBL" id="KAK7252478.1"/>
    </source>
</evidence>
<comment type="caution">
    <text evidence="1">The sequence shown here is derived from an EMBL/GenBank/DDBJ whole genome shotgun (WGS) entry which is preliminary data.</text>
</comment>
<dbReference type="PANTHER" id="PTHR36019:SF3">
    <property type="entry name" value="PLANT_PROTEIN"/>
    <property type="match status" value="1"/>
</dbReference>
<dbReference type="Proteomes" id="UP001372338">
    <property type="component" value="Unassembled WGS sequence"/>
</dbReference>
<protein>
    <submittedName>
        <fullName evidence="1">Uncharacterized protein</fullName>
    </submittedName>
</protein>
<reference evidence="1 2" key="1">
    <citation type="submission" date="2024-01" db="EMBL/GenBank/DDBJ databases">
        <title>The genomes of 5 underutilized Papilionoideae crops provide insights into root nodulation and disease resistanc.</title>
        <authorList>
            <person name="Yuan L."/>
        </authorList>
    </citation>
    <scope>NUCLEOTIDE SEQUENCE [LARGE SCALE GENOMIC DNA]</scope>
    <source>
        <strain evidence="1">ZHUSHIDOU_FW_LH</strain>
        <tissue evidence="1">Leaf</tissue>
    </source>
</reference>
<evidence type="ECO:0000313" key="2">
    <source>
        <dbReference type="Proteomes" id="UP001372338"/>
    </source>
</evidence>
<dbReference type="PANTHER" id="PTHR36019">
    <property type="entry name" value="PLANT/PROTEIN"/>
    <property type="match status" value="1"/>
</dbReference>
<sequence>MSLSCLTCSQVLQRTDSYGQDFYVEKDYRGACHRPERSWSGNIAPTPKREGTRGGAVAKLKADHRRVLSTGNVNFSANSEPRLVRSSGMRRDWSFENLDETQDQRAFTLMDYKILRMKDRIYGRLSLKAISCSHIIKKNIHPS</sequence>
<dbReference type="AlphaFoldDB" id="A0AAN9EGP0"/>
<name>A0AAN9EGP0_CROPI</name>
<keyword evidence="2" id="KW-1185">Reference proteome</keyword>
<organism evidence="1 2">
    <name type="scientific">Crotalaria pallida</name>
    <name type="common">Smooth rattlebox</name>
    <name type="synonym">Crotalaria striata</name>
    <dbReference type="NCBI Taxonomy" id="3830"/>
    <lineage>
        <taxon>Eukaryota</taxon>
        <taxon>Viridiplantae</taxon>
        <taxon>Streptophyta</taxon>
        <taxon>Embryophyta</taxon>
        <taxon>Tracheophyta</taxon>
        <taxon>Spermatophyta</taxon>
        <taxon>Magnoliopsida</taxon>
        <taxon>eudicotyledons</taxon>
        <taxon>Gunneridae</taxon>
        <taxon>Pentapetalae</taxon>
        <taxon>rosids</taxon>
        <taxon>fabids</taxon>
        <taxon>Fabales</taxon>
        <taxon>Fabaceae</taxon>
        <taxon>Papilionoideae</taxon>
        <taxon>50 kb inversion clade</taxon>
        <taxon>genistoids sensu lato</taxon>
        <taxon>core genistoids</taxon>
        <taxon>Crotalarieae</taxon>
        <taxon>Crotalaria</taxon>
    </lineage>
</organism>
<proteinExistence type="predicted"/>
<accession>A0AAN9EGP0</accession>
<gene>
    <name evidence="1" type="ORF">RIF29_36443</name>
</gene>